<dbReference type="AlphaFoldDB" id="A0A7L4ZF20"/>
<reference evidence="1 2" key="1">
    <citation type="journal article" date="2013" name="Int. J. Syst. Evol. Microbiol.">
        <title>Kordia antarctica sp. nov., isolated from Antarctic seawater.</title>
        <authorList>
            <person name="Baek K."/>
            <person name="Choi A."/>
            <person name="Kang I."/>
            <person name="Lee K."/>
            <person name="Cho J.C."/>
        </authorList>
    </citation>
    <scope>NUCLEOTIDE SEQUENCE [LARGE SCALE GENOMIC DNA]</scope>
    <source>
        <strain evidence="1 2">IMCC3317</strain>
    </source>
</reference>
<dbReference type="KEGG" id="kan:IMCC3317_04550"/>
<dbReference type="PANTHER" id="PTHR30619:SF1">
    <property type="entry name" value="RECOMBINATION PROTEIN 2"/>
    <property type="match status" value="1"/>
</dbReference>
<sequence>MAQGWIRAYGDEFRFFKNKNPKRKERSFFRKSFTTSLFETTDDTSTVLKTLHWGDEITLPEGIGSASWTKAMVDGIEGFVRRWHAVEIGYLAKDTTDSKTPYTTRLELNNDEYKKDLLWGDVIQIRKREGDECLIRARGWYGKLPARLISETGILDVSFIDVGQGDGVLVRFPEGKHMLIDGGLERTNQMTGKNAADFVDWKFFSDYGDYSITLDSMMASHCDADHYGGLWDLVKYDPKKDEELDCIEFTAKEFHHAGLSTWVKKDDTHKDKLGPTDDGWFVRLLGDSADAKRCLDKTNTDTLNGNWKSFIKKILALEHQTQFQRIGVKAEDLATNKPLPELWKDETACSIKVLAPVTKNKNGKIALKDLGNTGINKNGHSICLRLDYGKARILLTGDLNTASMNWLTEAYGDKIDNFNCDVAKACHHGSHDISFKFLKHINAGATVISSGDAEGYAHPRPEVVAASAVTGHFELDEEKDRLITPLIYMTEIERSVSLGKVSHIKIQNHSNGDGTVSDKALLALKKREIKDNALFSYEERNAFDTIKDKNEKKAFKKEIIEREKAFIASTESEHKQSKTTASYHYRSVHKLFTINYGTQPIEKTRILTKNHYGLVNIRTDGETIMCATMKESGGGWTIHTFPARF</sequence>
<dbReference type="PANTHER" id="PTHR30619">
    <property type="entry name" value="DNA INTERNALIZATION/COMPETENCE PROTEIN COMEC/REC2"/>
    <property type="match status" value="1"/>
</dbReference>
<dbReference type="RefSeq" id="WP_160127879.1">
    <property type="nucleotide sequence ID" value="NZ_CP019288.1"/>
</dbReference>
<dbReference type="SUPFAM" id="SSF56281">
    <property type="entry name" value="Metallo-hydrolase/oxidoreductase"/>
    <property type="match status" value="1"/>
</dbReference>
<proteinExistence type="predicted"/>
<organism evidence="1 2">
    <name type="scientific">Kordia antarctica</name>
    <dbReference type="NCBI Taxonomy" id="1218801"/>
    <lineage>
        <taxon>Bacteria</taxon>
        <taxon>Pseudomonadati</taxon>
        <taxon>Bacteroidota</taxon>
        <taxon>Flavobacteriia</taxon>
        <taxon>Flavobacteriales</taxon>
        <taxon>Flavobacteriaceae</taxon>
        <taxon>Kordia</taxon>
    </lineage>
</organism>
<dbReference type="EMBL" id="CP019288">
    <property type="protein sequence ID" value="QHI35109.1"/>
    <property type="molecule type" value="Genomic_DNA"/>
</dbReference>
<evidence type="ECO:0000313" key="2">
    <source>
        <dbReference type="Proteomes" id="UP000464657"/>
    </source>
</evidence>
<dbReference type="Gene3D" id="3.60.15.10">
    <property type="entry name" value="Ribonuclease Z/Hydroxyacylglutathione hydrolase-like"/>
    <property type="match status" value="1"/>
</dbReference>
<evidence type="ECO:0008006" key="3">
    <source>
        <dbReference type="Google" id="ProtNLM"/>
    </source>
</evidence>
<dbReference type="OrthoDB" id="9761531at2"/>
<dbReference type="Proteomes" id="UP000464657">
    <property type="component" value="Chromosome"/>
</dbReference>
<keyword evidence="2" id="KW-1185">Reference proteome</keyword>
<name>A0A7L4ZF20_9FLAO</name>
<dbReference type="InterPro" id="IPR052159">
    <property type="entry name" value="Competence_DNA_uptake"/>
</dbReference>
<protein>
    <recommendedName>
        <fullName evidence="3">Hydroxyacylglutathione hydrolase</fullName>
    </recommendedName>
</protein>
<accession>A0A7L4ZF20</accession>
<dbReference type="InterPro" id="IPR036866">
    <property type="entry name" value="RibonucZ/Hydroxyglut_hydro"/>
</dbReference>
<gene>
    <name evidence="1" type="ORF">IMCC3317_04550</name>
</gene>
<evidence type="ECO:0000313" key="1">
    <source>
        <dbReference type="EMBL" id="QHI35109.1"/>
    </source>
</evidence>